<dbReference type="RefSeq" id="WP_346752259.1">
    <property type="nucleotide sequence ID" value="NZ_JAUJEA010000004.1"/>
</dbReference>
<dbReference type="InterPro" id="IPR032531">
    <property type="entry name" value="DUF4956"/>
</dbReference>
<proteinExistence type="predicted"/>
<keyword evidence="3" id="KW-1185">Reference proteome</keyword>
<feature type="transmembrane region" description="Helical" evidence="1">
    <location>
        <begin position="94"/>
        <end position="111"/>
    </location>
</feature>
<feature type="transmembrane region" description="Helical" evidence="1">
    <location>
        <begin position="17"/>
        <end position="36"/>
    </location>
</feature>
<reference evidence="2" key="1">
    <citation type="submission" date="2023-06" db="EMBL/GenBank/DDBJ databases">
        <title>Genomic of Parafulvivirga corallium.</title>
        <authorList>
            <person name="Wang G."/>
        </authorList>
    </citation>
    <scope>NUCLEOTIDE SEQUENCE</scope>
    <source>
        <strain evidence="2">BMA10</strain>
    </source>
</reference>
<keyword evidence="1" id="KW-1133">Transmembrane helix</keyword>
<keyword evidence="1" id="KW-0812">Transmembrane</keyword>
<sequence>MAFFEIEILNLKDFLELIFRFGFNFITVTVIVKFLYYRASHRKDYFFTYILISTVIFLMCFLLENVKLELGFALGLFAIFGIIRYRTRQIPIKEMTYLFVVIGISVINALSNSNVSYAELVFTNLAIVFVTYILERLLGLKHEAKKTINYEKIELIKPNKRDELLRDLEERTGIKINRVEIGEINFLKDSAKVSIYYFQNNFEVNQADV</sequence>
<evidence type="ECO:0000313" key="3">
    <source>
        <dbReference type="Proteomes" id="UP001172082"/>
    </source>
</evidence>
<accession>A0ABT8KRE1</accession>
<gene>
    <name evidence="2" type="ORF">QQ008_12685</name>
</gene>
<dbReference type="Proteomes" id="UP001172082">
    <property type="component" value="Unassembled WGS sequence"/>
</dbReference>
<feature type="transmembrane region" description="Helical" evidence="1">
    <location>
        <begin position="117"/>
        <end position="138"/>
    </location>
</feature>
<dbReference type="Pfam" id="PF16316">
    <property type="entry name" value="DUF4956"/>
    <property type="match status" value="1"/>
</dbReference>
<evidence type="ECO:0000313" key="2">
    <source>
        <dbReference type="EMBL" id="MDN5202233.1"/>
    </source>
</evidence>
<evidence type="ECO:0000256" key="1">
    <source>
        <dbReference type="SAM" id="Phobius"/>
    </source>
</evidence>
<feature type="transmembrane region" description="Helical" evidence="1">
    <location>
        <begin position="70"/>
        <end position="87"/>
    </location>
</feature>
<keyword evidence="1" id="KW-0472">Membrane</keyword>
<feature type="transmembrane region" description="Helical" evidence="1">
    <location>
        <begin position="45"/>
        <end position="64"/>
    </location>
</feature>
<comment type="caution">
    <text evidence="2">The sequence shown here is derived from an EMBL/GenBank/DDBJ whole genome shotgun (WGS) entry which is preliminary data.</text>
</comment>
<protein>
    <submittedName>
        <fullName evidence="2">DUF4956 domain-containing protein</fullName>
    </submittedName>
</protein>
<name>A0ABT8KRE1_9BACT</name>
<dbReference type="EMBL" id="JAUJEA010000004">
    <property type="protein sequence ID" value="MDN5202233.1"/>
    <property type="molecule type" value="Genomic_DNA"/>
</dbReference>
<organism evidence="2 3">
    <name type="scientific">Splendidivirga corallicola</name>
    <dbReference type="NCBI Taxonomy" id="3051826"/>
    <lineage>
        <taxon>Bacteria</taxon>
        <taxon>Pseudomonadati</taxon>
        <taxon>Bacteroidota</taxon>
        <taxon>Cytophagia</taxon>
        <taxon>Cytophagales</taxon>
        <taxon>Splendidivirgaceae</taxon>
        <taxon>Splendidivirga</taxon>
    </lineage>
</organism>